<protein>
    <submittedName>
        <fullName evidence="6">NAD(P)/FAD-dependent oxidoreductase</fullName>
    </submittedName>
</protein>
<evidence type="ECO:0000313" key="6">
    <source>
        <dbReference type="EMBL" id="TGY87657.1"/>
    </source>
</evidence>
<dbReference type="InterPro" id="IPR057661">
    <property type="entry name" value="RsdA/BaiN/AoA(So)_Rossmann"/>
</dbReference>
<gene>
    <name evidence="6" type="ORF">E5163_14590</name>
</gene>
<dbReference type="Pfam" id="PF03486">
    <property type="entry name" value="HI0933_like"/>
    <property type="match status" value="1"/>
</dbReference>
<comment type="cofactor">
    <cofactor evidence="1">
        <name>FAD</name>
        <dbReference type="ChEBI" id="CHEBI:57692"/>
    </cofactor>
</comment>
<comment type="caution">
    <text evidence="6">The sequence shown here is derived from an EMBL/GenBank/DDBJ whole genome shotgun (WGS) entry which is preliminary data.</text>
</comment>
<dbReference type="AlphaFoldDB" id="A0A4S2GX37"/>
<accession>A0A4S2GX37</accession>
<dbReference type="SUPFAM" id="SSF160996">
    <property type="entry name" value="HI0933 insert domain-like"/>
    <property type="match status" value="1"/>
</dbReference>
<evidence type="ECO:0000259" key="4">
    <source>
        <dbReference type="Pfam" id="PF03486"/>
    </source>
</evidence>
<dbReference type="InterPro" id="IPR023166">
    <property type="entry name" value="BaiN-like_dom_sf"/>
</dbReference>
<evidence type="ECO:0000256" key="1">
    <source>
        <dbReference type="ARBA" id="ARBA00001974"/>
    </source>
</evidence>
<keyword evidence="7" id="KW-1185">Reference proteome</keyword>
<evidence type="ECO:0000256" key="2">
    <source>
        <dbReference type="ARBA" id="ARBA00022630"/>
    </source>
</evidence>
<dbReference type="InterPro" id="IPR004792">
    <property type="entry name" value="BaiN-like"/>
</dbReference>
<dbReference type="PANTHER" id="PTHR42887">
    <property type="entry name" value="OS12G0638800 PROTEIN"/>
    <property type="match status" value="1"/>
</dbReference>
<evidence type="ECO:0000313" key="7">
    <source>
        <dbReference type="Proteomes" id="UP000308054"/>
    </source>
</evidence>
<name>A0A4S2GX37_9PROT</name>
<dbReference type="InterPro" id="IPR036188">
    <property type="entry name" value="FAD/NAD-bd_sf"/>
</dbReference>
<dbReference type="Pfam" id="PF22780">
    <property type="entry name" value="HI0933_like_1st"/>
    <property type="match status" value="1"/>
</dbReference>
<dbReference type="PANTHER" id="PTHR42887:SF2">
    <property type="entry name" value="OS12G0638800 PROTEIN"/>
    <property type="match status" value="1"/>
</dbReference>
<dbReference type="Proteomes" id="UP000308054">
    <property type="component" value="Unassembled WGS sequence"/>
</dbReference>
<evidence type="ECO:0000259" key="5">
    <source>
        <dbReference type="Pfam" id="PF22780"/>
    </source>
</evidence>
<organism evidence="6 7">
    <name type="scientific">Marinicauda algicola</name>
    <dbReference type="NCBI Taxonomy" id="2029849"/>
    <lineage>
        <taxon>Bacteria</taxon>
        <taxon>Pseudomonadati</taxon>
        <taxon>Pseudomonadota</taxon>
        <taxon>Alphaproteobacteria</taxon>
        <taxon>Maricaulales</taxon>
        <taxon>Maricaulaceae</taxon>
        <taxon>Marinicauda</taxon>
    </lineage>
</organism>
<dbReference type="EMBL" id="SRXW01000005">
    <property type="protein sequence ID" value="TGY87657.1"/>
    <property type="molecule type" value="Genomic_DNA"/>
</dbReference>
<feature type="domain" description="RsdA/BaiN/AoA(So)-like insert" evidence="5">
    <location>
        <begin position="205"/>
        <end position="356"/>
    </location>
</feature>
<dbReference type="Gene3D" id="3.50.50.60">
    <property type="entry name" value="FAD/NAD(P)-binding domain"/>
    <property type="match status" value="1"/>
</dbReference>
<feature type="domain" description="RsdA/BaiN/AoA(So)-like Rossmann fold-like" evidence="4">
    <location>
        <begin position="22"/>
        <end position="409"/>
    </location>
</feature>
<dbReference type="InterPro" id="IPR055178">
    <property type="entry name" value="RsdA/BaiN/AoA(So)-like_dom"/>
</dbReference>
<dbReference type="SUPFAM" id="SSF51905">
    <property type="entry name" value="FAD/NAD(P)-binding domain"/>
    <property type="match status" value="1"/>
</dbReference>
<dbReference type="PRINTS" id="PR00411">
    <property type="entry name" value="PNDRDTASEI"/>
</dbReference>
<keyword evidence="2" id="KW-0285">Flavoprotein</keyword>
<dbReference type="OrthoDB" id="9773233at2"/>
<evidence type="ECO:0000256" key="3">
    <source>
        <dbReference type="ARBA" id="ARBA00022827"/>
    </source>
</evidence>
<reference evidence="6 7" key="1">
    <citation type="journal article" date="2017" name="Int. J. Syst. Evol. Microbiol.">
        <title>Marinicauda algicola sp. nov., isolated from a marine red alga Rhodosorus marinus.</title>
        <authorList>
            <person name="Jeong S.E."/>
            <person name="Jeon S.H."/>
            <person name="Chun B.H."/>
            <person name="Kim D.W."/>
            <person name="Jeon C.O."/>
        </authorList>
    </citation>
    <scope>NUCLEOTIDE SEQUENCE [LARGE SCALE GENOMIC DNA]</scope>
    <source>
        <strain evidence="6 7">JCM 31718</strain>
    </source>
</reference>
<dbReference type="Gene3D" id="2.40.30.10">
    <property type="entry name" value="Translation factors"/>
    <property type="match status" value="1"/>
</dbReference>
<dbReference type="Gene3D" id="1.10.8.260">
    <property type="entry name" value="HI0933 insert domain-like"/>
    <property type="match status" value="1"/>
</dbReference>
<dbReference type="NCBIfam" id="TIGR00275">
    <property type="entry name" value="aminoacetone oxidase family FAD-binding enzyme"/>
    <property type="match status" value="1"/>
</dbReference>
<proteinExistence type="predicted"/>
<keyword evidence="3" id="KW-0274">FAD</keyword>
<sequence>MPRCTPITHGSAQTVSRTRTYDAIVLGAGAAGLFCAGRAAQAGLSVLVLDHARAPAEKVRISGGGRCNFTNLETVPERFISANPHFAKSALARYTPSDFLALMAAHGLTWHEKTLGQLFCDQRSGAIIAMLLAELEKGGGALRLQTPIRDIAHADARFRVETDAETFETGQLVVATGGLSIPKMGASGFAYELAERFGHALVTPRPALVPFTVEGRLKEEFAALAGVAAPVRAQAQGPAFTEAMLFTHRGLSGPAMLQVSSYWREGERVAIDFFAGEDGAQALKALKEEFPMRSLAGALETRLPRRLVDYLAGRGLVQSGGRLAETSHGELERVAASLSAFAVTPSGTEGWRTAEVTAGGIGTDGLSSKTMESRHVPGLHFIGECVDVTGWLGGYNFQWAWASAAACAAALESSR</sequence>